<accession>A0A0A9CDV8</accession>
<feature type="compositionally biased region" description="Basic residues" evidence="1">
    <location>
        <begin position="230"/>
        <end position="241"/>
    </location>
</feature>
<dbReference type="AlphaFoldDB" id="A0A0A9CDV8"/>
<reference evidence="2" key="2">
    <citation type="journal article" date="2015" name="Data Brief">
        <title>Shoot transcriptome of the giant reed, Arundo donax.</title>
        <authorList>
            <person name="Barrero R.A."/>
            <person name="Guerrero F.D."/>
            <person name="Moolhuijzen P."/>
            <person name="Goolsby J.A."/>
            <person name="Tidwell J."/>
            <person name="Bellgard S.E."/>
            <person name="Bellgard M.I."/>
        </authorList>
    </citation>
    <scope>NUCLEOTIDE SEQUENCE</scope>
    <source>
        <tissue evidence="2">Shoot tissue taken approximately 20 cm above the soil surface</tissue>
    </source>
</reference>
<feature type="compositionally biased region" description="Basic and acidic residues" evidence="1">
    <location>
        <begin position="123"/>
        <end position="133"/>
    </location>
</feature>
<name>A0A0A9CDV8_ARUDO</name>
<sequence>MRNSVEAVAVARDVASSSPSKPAAALDMMSRFQRPSSDCLPLPNGIGSGSGGSRKPATAAATTRSNKDDGAPAVATDSSRLAAYLASTSLESKPRARAPQPPAPAPAPQTSSAAAAAVATRSPARDHGHHPADFSDPTSPSPTGGGGAGEVLLQWGQNKRSRGRRDASSASASASAASPQRRQPGAKIQRRSSAPADKVMPPPSAPSYTRGSNLRVGSSLPPRAGDAHHSRGALPHHRYDRRRLTSYSPRPTTYFLSLPFFSLPLLPLQPRRILVSVPSRPWWCWTWGLAGSGRLVLWHAPVWSGSCCLGGLSRPVHL</sequence>
<feature type="compositionally biased region" description="Low complexity" evidence="1">
    <location>
        <begin position="168"/>
        <end position="178"/>
    </location>
</feature>
<feature type="compositionally biased region" description="Low complexity" evidence="1">
    <location>
        <begin position="1"/>
        <end position="25"/>
    </location>
</feature>
<dbReference type="EMBL" id="GBRH01223381">
    <property type="protein sequence ID" value="JAD74514.1"/>
    <property type="molecule type" value="Transcribed_RNA"/>
</dbReference>
<feature type="compositionally biased region" description="Low complexity" evidence="1">
    <location>
        <begin position="108"/>
        <end position="122"/>
    </location>
</feature>
<organism evidence="2">
    <name type="scientific">Arundo donax</name>
    <name type="common">Giant reed</name>
    <name type="synonym">Donax arundinaceus</name>
    <dbReference type="NCBI Taxonomy" id="35708"/>
    <lineage>
        <taxon>Eukaryota</taxon>
        <taxon>Viridiplantae</taxon>
        <taxon>Streptophyta</taxon>
        <taxon>Embryophyta</taxon>
        <taxon>Tracheophyta</taxon>
        <taxon>Spermatophyta</taxon>
        <taxon>Magnoliopsida</taxon>
        <taxon>Liliopsida</taxon>
        <taxon>Poales</taxon>
        <taxon>Poaceae</taxon>
        <taxon>PACMAD clade</taxon>
        <taxon>Arundinoideae</taxon>
        <taxon>Arundineae</taxon>
        <taxon>Arundo</taxon>
    </lineage>
</organism>
<feature type="region of interest" description="Disordered" evidence="1">
    <location>
        <begin position="1"/>
        <end position="242"/>
    </location>
</feature>
<evidence type="ECO:0000313" key="2">
    <source>
        <dbReference type="EMBL" id="JAD74514.1"/>
    </source>
</evidence>
<feature type="compositionally biased region" description="Polar residues" evidence="1">
    <location>
        <begin position="206"/>
        <end position="216"/>
    </location>
</feature>
<protein>
    <submittedName>
        <fullName evidence="2">Uncharacterized protein</fullName>
    </submittedName>
</protein>
<evidence type="ECO:0000256" key="1">
    <source>
        <dbReference type="SAM" id="MobiDB-lite"/>
    </source>
</evidence>
<proteinExistence type="predicted"/>
<reference evidence="2" key="1">
    <citation type="submission" date="2014-09" db="EMBL/GenBank/DDBJ databases">
        <authorList>
            <person name="Magalhaes I.L.F."/>
            <person name="Oliveira U."/>
            <person name="Santos F.R."/>
            <person name="Vidigal T.H.D.A."/>
            <person name="Brescovit A.D."/>
            <person name="Santos A.J."/>
        </authorList>
    </citation>
    <scope>NUCLEOTIDE SEQUENCE</scope>
    <source>
        <tissue evidence="2">Shoot tissue taken approximately 20 cm above the soil surface</tissue>
    </source>
</reference>